<evidence type="ECO:0000313" key="11">
    <source>
        <dbReference type="Proteomes" id="UP000230605"/>
    </source>
</evidence>
<evidence type="ECO:0000256" key="3">
    <source>
        <dbReference type="ARBA" id="ARBA00022692"/>
    </source>
</evidence>
<accession>A0A2G5HJ36</accession>
<evidence type="ECO:0000256" key="4">
    <source>
        <dbReference type="ARBA" id="ARBA00022824"/>
    </source>
</evidence>
<dbReference type="Pfam" id="PF05241">
    <property type="entry name" value="EBP"/>
    <property type="match status" value="1"/>
</dbReference>
<dbReference type="PIRSF" id="PIRSF031032">
    <property type="entry name" value="TMP_97_prd"/>
    <property type="match status" value="1"/>
</dbReference>
<dbReference type="Proteomes" id="UP000230605">
    <property type="component" value="Chromosome 4"/>
</dbReference>
<reference evidence="9 11" key="1">
    <citation type="submission" date="2015-10" db="EMBL/GenBank/DDBJ databases">
        <title>The cercosporin biosynthetic gene cluster was horizontally transferred to several fungal lineages and shown to be expanded in Cercospora beticola based on microsynteny with recipient genomes.</title>
        <authorList>
            <person name="De Jonge R."/>
            <person name="Ebert M.K."/>
            <person name="Suttle J.C."/>
            <person name="Jurick Ii W.M."/>
            <person name="Secor G.A."/>
            <person name="Thomma B.P."/>
            <person name="Van De Peer Y."/>
            <person name="Bolton M.D."/>
        </authorList>
    </citation>
    <scope>NUCLEOTIDE SEQUENCE [LARGE SCALE GENOMIC DNA]</scope>
    <source>
        <strain evidence="9 11">09-40</strain>
    </source>
</reference>
<dbReference type="EMBL" id="CP134187">
    <property type="protein sequence ID" value="WPB01195.1"/>
    <property type="molecule type" value="Genomic_DNA"/>
</dbReference>
<name>A0A2G5HJ36_CERBT</name>
<organism evidence="9 11">
    <name type="scientific">Cercospora beticola</name>
    <name type="common">Sugarbeet leaf spot fungus</name>
    <dbReference type="NCBI Taxonomy" id="122368"/>
    <lineage>
        <taxon>Eukaryota</taxon>
        <taxon>Fungi</taxon>
        <taxon>Dikarya</taxon>
        <taxon>Ascomycota</taxon>
        <taxon>Pezizomycotina</taxon>
        <taxon>Dothideomycetes</taxon>
        <taxon>Dothideomycetidae</taxon>
        <taxon>Mycosphaerellales</taxon>
        <taxon>Mycosphaerellaceae</taxon>
        <taxon>Cercospora</taxon>
    </lineage>
</organism>
<protein>
    <recommendedName>
        <fullName evidence="7">Efficient mitochondria targeting-associated protein 19</fullName>
    </recommendedName>
</protein>
<sequence>MAPLSSRKKDILYLTFFLIHIPIVFIVDIYPLYPTHIIPSFMTELRTWYIATYRDQFFVSPPAWFTLYAWMELLYHVPLSVWAVGALVRDDPLVPLHLLVYAMQTAITTATCVADFLSWKGHSAAEKVELGKLYVPYLALSVFMGLDMFGRLKRRLGGRIVEGRLKKGN</sequence>
<evidence type="ECO:0000256" key="7">
    <source>
        <dbReference type="PIRNR" id="PIRNR031032"/>
    </source>
</evidence>
<dbReference type="AlphaFoldDB" id="A0A2G5HJ36"/>
<dbReference type="OrthoDB" id="433124at2759"/>
<dbReference type="InterPro" id="IPR016964">
    <property type="entry name" value="Sigma2_recept"/>
</dbReference>
<proteinExistence type="inferred from homology"/>
<evidence type="ECO:0000313" key="10">
    <source>
        <dbReference type="EMBL" id="WPB01195.1"/>
    </source>
</evidence>
<dbReference type="EMBL" id="LKMD01000105">
    <property type="protein sequence ID" value="PIA92576.1"/>
    <property type="molecule type" value="Genomic_DNA"/>
</dbReference>
<feature type="transmembrane region" description="Helical" evidence="7">
    <location>
        <begin position="67"/>
        <end position="88"/>
    </location>
</feature>
<comment type="similarity">
    <text evidence="2">Belongs to the TMEM97/sigma-2 receptor family.</text>
</comment>
<keyword evidence="4 7" id="KW-0256">Endoplasmic reticulum</keyword>
<evidence type="ECO:0000256" key="5">
    <source>
        <dbReference type="ARBA" id="ARBA00022989"/>
    </source>
</evidence>
<feature type="domain" description="EXPERA" evidence="8">
    <location>
        <begin position="9"/>
        <end position="145"/>
    </location>
</feature>
<keyword evidence="6 7" id="KW-0472">Membrane</keyword>
<dbReference type="PANTHER" id="PTHR31204">
    <property type="entry name" value="SIGMA INTRACELLULAR RECEPTOR 2"/>
    <property type="match status" value="1"/>
</dbReference>
<feature type="transmembrane region" description="Helical" evidence="7">
    <location>
        <begin position="131"/>
        <end position="149"/>
    </location>
</feature>
<dbReference type="PANTHER" id="PTHR31204:SF1">
    <property type="entry name" value="SIGMA INTRACELLULAR RECEPTOR 2"/>
    <property type="match status" value="1"/>
</dbReference>
<comment type="subcellular location">
    <subcellularLocation>
        <location evidence="1">Endoplasmic reticulum membrane</location>
        <topology evidence="1">Multi-pass membrane protein</topology>
    </subcellularLocation>
</comment>
<keyword evidence="3 7" id="KW-0812">Transmembrane</keyword>
<feature type="transmembrane region" description="Helical" evidence="7">
    <location>
        <begin position="100"/>
        <end position="119"/>
    </location>
</feature>
<dbReference type="GO" id="GO:0005789">
    <property type="term" value="C:endoplasmic reticulum membrane"/>
    <property type="evidence" value="ECO:0007669"/>
    <property type="project" value="UniProtKB-SubCell"/>
</dbReference>
<dbReference type="Proteomes" id="UP001302367">
    <property type="component" value="Chromosome 4"/>
</dbReference>
<dbReference type="PROSITE" id="PS51751">
    <property type="entry name" value="EXPERA"/>
    <property type="match status" value="1"/>
</dbReference>
<reference evidence="10 12" key="2">
    <citation type="submission" date="2023-09" db="EMBL/GenBank/DDBJ databases">
        <title>Complete-Gapless Cercospora beticola genome.</title>
        <authorList>
            <person name="Wyatt N.A."/>
            <person name="Spanner R.E."/>
            <person name="Bolton M.D."/>
        </authorList>
    </citation>
    <scope>NUCLEOTIDE SEQUENCE [LARGE SCALE GENOMIC DNA]</scope>
    <source>
        <strain evidence="10">Cb09-40</strain>
    </source>
</reference>
<evidence type="ECO:0000256" key="1">
    <source>
        <dbReference type="ARBA" id="ARBA00004477"/>
    </source>
</evidence>
<gene>
    <name evidence="9" type="ORF">CB0940_03989</name>
    <name evidence="10" type="ORF">RHO25_005818</name>
</gene>
<evidence type="ECO:0000313" key="9">
    <source>
        <dbReference type="EMBL" id="PIA92576.1"/>
    </source>
</evidence>
<keyword evidence="12" id="KW-1185">Reference proteome</keyword>
<keyword evidence="5 7" id="KW-1133">Transmembrane helix</keyword>
<feature type="transmembrane region" description="Helical" evidence="7">
    <location>
        <begin position="12"/>
        <end position="33"/>
    </location>
</feature>
<dbReference type="InterPro" id="IPR051987">
    <property type="entry name" value="Sigma-2_receptor-like"/>
</dbReference>
<evidence type="ECO:0000313" key="12">
    <source>
        <dbReference type="Proteomes" id="UP001302367"/>
    </source>
</evidence>
<evidence type="ECO:0000256" key="2">
    <source>
        <dbReference type="ARBA" id="ARBA00009096"/>
    </source>
</evidence>
<evidence type="ECO:0000259" key="8">
    <source>
        <dbReference type="PROSITE" id="PS51751"/>
    </source>
</evidence>
<evidence type="ECO:0000256" key="6">
    <source>
        <dbReference type="ARBA" id="ARBA00023136"/>
    </source>
</evidence>
<dbReference type="InterPro" id="IPR033118">
    <property type="entry name" value="EXPERA"/>
</dbReference>